<organism evidence="1">
    <name type="scientific">Tanacetum cinerariifolium</name>
    <name type="common">Dalmatian daisy</name>
    <name type="synonym">Chrysanthemum cinerariifolium</name>
    <dbReference type="NCBI Taxonomy" id="118510"/>
    <lineage>
        <taxon>Eukaryota</taxon>
        <taxon>Viridiplantae</taxon>
        <taxon>Streptophyta</taxon>
        <taxon>Embryophyta</taxon>
        <taxon>Tracheophyta</taxon>
        <taxon>Spermatophyta</taxon>
        <taxon>Magnoliopsida</taxon>
        <taxon>eudicotyledons</taxon>
        <taxon>Gunneridae</taxon>
        <taxon>Pentapetalae</taxon>
        <taxon>asterids</taxon>
        <taxon>campanulids</taxon>
        <taxon>Asterales</taxon>
        <taxon>Asteraceae</taxon>
        <taxon>Asteroideae</taxon>
        <taxon>Anthemideae</taxon>
        <taxon>Anthemidinae</taxon>
        <taxon>Tanacetum</taxon>
    </lineage>
</organism>
<dbReference type="EMBL" id="BKCJ011885996">
    <property type="protein sequence ID" value="GFD61047.1"/>
    <property type="molecule type" value="Genomic_DNA"/>
</dbReference>
<proteinExistence type="predicted"/>
<evidence type="ECO:0000313" key="1">
    <source>
        <dbReference type="EMBL" id="GFD61047.1"/>
    </source>
</evidence>
<protein>
    <submittedName>
        <fullName evidence="1">Uncharacterized protein</fullName>
    </submittedName>
</protein>
<gene>
    <name evidence="1" type="ORF">Tci_933016</name>
</gene>
<feature type="non-terminal residue" evidence="1">
    <location>
        <position position="1"/>
    </location>
</feature>
<accession>A0A699XMX9</accession>
<comment type="caution">
    <text evidence="1">The sequence shown here is derived from an EMBL/GenBank/DDBJ whole genome shotgun (WGS) entry which is preliminary data.</text>
</comment>
<feature type="non-terminal residue" evidence="1">
    <location>
        <position position="79"/>
    </location>
</feature>
<name>A0A699XMX9_TANCI</name>
<reference evidence="1" key="1">
    <citation type="journal article" date="2019" name="Sci. Rep.">
        <title>Draft genome of Tanacetum cinerariifolium, the natural source of mosquito coil.</title>
        <authorList>
            <person name="Yamashiro T."/>
            <person name="Shiraishi A."/>
            <person name="Satake H."/>
            <person name="Nakayama K."/>
        </authorList>
    </citation>
    <scope>NUCLEOTIDE SEQUENCE</scope>
</reference>
<sequence length="79" mass="7491">GPGGGAAVVGIDDAGILHVEVKRAAAKVGDDAGAKVLVIIHKIVGVRNGNHRAGLAVGAAKHGLDNAAAVAAIGAEAIG</sequence>
<dbReference type="AlphaFoldDB" id="A0A699XMX9"/>